<reference evidence="13" key="1">
    <citation type="submission" date="2011-08" db="EMBL/GenBank/DDBJ databases">
        <authorList>
            <person name="Rombauts S."/>
        </authorList>
    </citation>
    <scope>NUCLEOTIDE SEQUENCE</scope>
    <source>
        <strain evidence="13">London</strain>
    </source>
</reference>
<evidence type="ECO:0000259" key="11">
    <source>
        <dbReference type="PROSITE" id="PS50089"/>
    </source>
</evidence>
<proteinExistence type="predicted"/>
<organism evidence="12 13">
    <name type="scientific">Tetranychus urticae</name>
    <name type="common">Two-spotted spider mite</name>
    <dbReference type="NCBI Taxonomy" id="32264"/>
    <lineage>
        <taxon>Eukaryota</taxon>
        <taxon>Metazoa</taxon>
        <taxon>Ecdysozoa</taxon>
        <taxon>Arthropoda</taxon>
        <taxon>Chelicerata</taxon>
        <taxon>Arachnida</taxon>
        <taxon>Acari</taxon>
        <taxon>Acariformes</taxon>
        <taxon>Trombidiformes</taxon>
        <taxon>Prostigmata</taxon>
        <taxon>Eleutherengona</taxon>
        <taxon>Raphignathae</taxon>
        <taxon>Tetranychoidea</taxon>
        <taxon>Tetranychidae</taxon>
        <taxon>Tetranychus</taxon>
    </lineage>
</organism>
<feature type="domain" description="RING-type" evidence="11">
    <location>
        <begin position="163"/>
        <end position="204"/>
    </location>
</feature>
<keyword evidence="7" id="KW-0833">Ubl conjugation pathway</keyword>
<dbReference type="KEGG" id="tut:107365553"/>
<dbReference type="Pfam" id="PF14369">
    <property type="entry name" value="Zn_ribbon_19"/>
    <property type="match status" value="1"/>
</dbReference>
<comment type="catalytic activity">
    <reaction evidence="1">
        <text>S-ubiquitinyl-[E2 ubiquitin-conjugating enzyme]-L-cysteine + [acceptor protein]-L-lysine = [E2 ubiquitin-conjugating enzyme]-L-cysteine + N(6)-ubiquitinyl-[acceptor protein]-L-lysine.</text>
        <dbReference type="EC" id="2.3.2.27"/>
    </reaction>
</comment>
<dbReference type="PANTHER" id="PTHR45931:SF3">
    <property type="entry name" value="RING ZINC FINGER-CONTAINING PROTEIN"/>
    <property type="match status" value="1"/>
</dbReference>
<reference evidence="12" key="2">
    <citation type="submission" date="2015-06" db="UniProtKB">
        <authorList>
            <consortium name="EnsemblMetazoa"/>
        </authorList>
    </citation>
    <scope>IDENTIFICATION</scope>
</reference>
<dbReference type="GO" id="GO:0006511">
    <property type="term" value="P:ubiquitin-dependent protein catabolic process"/>
    <property type="evidence" value="ECO:0007669"/>
    <property type="project" value="TreeGrafter"/>
</dbReference>
<comment type="pathway">
    <text evidence="2">Protein modification; protein ubiquitination.</text>
</comment>
<dbReference type="InterPro" id="IPR039525">
    <property type="entry name" value="RNF126-like_zinc-ribbon"/>
</dbReference>
<evidence type="ECO:0000256" key="5">
    <source>
        <dbReference type="ARBA" id="ARBA00022723"/>
    </source>
</evidence>
<dbReference type="GO" id="GO:0000209">
    <property type="term" value="P:protein polyubiquitination"/>
    <property type="evidence" value="ECO:0007669"/>
    <property type="project" value="UniProtKB-ARBA"/>
</dbReference>
<dbReference type="InterPro" id="IPR051834">
    <property type="entry name" value="RING_finger_E3_ligase"/>
</dbReference>
<evidence type="ECO:0000256" key="8">
    <source>
        <dbReference type="ARBA" id="ARBA00022833"/>
    </source>
</evidence>
<feature type="compositionally biased region" description="Low complexity" evidence="10">
    <location>
        <begin position="219"/>
        <end position="251"/>
    </location>
</feature>
<dbReference type="EnsemblMetazoa" id="tetur15g00400.1">
    <property type="protein sequence ID" value="tetur15g00400.1"/>
    <property type="gene ID" value="tetur15g00400"/>
</dbReference>
<evidence type="ECO:0000313" key="12">
    <source>
        <dbReference type="EnsemblMetazoa" id="tetur15g00400.1"/>
    </source>
</evidence>
<dbReference type="AlphaFoldDB" id="T1KM53"/>
<keyword evidence="6 9" id="KW-0863">Zinc-finger</keyword>
<name>T1KM53_TETUR</name>
<keyword evidence="8" id="KW-0862">Zinc</keyword>
<dbReference type="PROSITE" id="PS50089">
    <property type="entry name" value="ZF_RING_2"/>
    <property type="match status" value="1"/>
</dbReference>
<evidence type="ECO:0000256" key="2">
    <source>
        <dbReference type="ARBA" id="ARBA00004906"/>
    </source>
</evidence>
<evidence type="ECO:0000256" key="10">
    <source>
        <dbReference type="SAM" id="MobiDB-lite"/>
    </source>
</evidence>
<evidence type="ECO:0000256" key="1">
    <source>
        <dbReference type="ARBA" id="ARBA00000900"/>
    </source>
</evidence>
<dbReference type="SUPFAM" id="SSF57850">
    <property type="entry name" value="RING/U-box"/>
    <property type="match status" value="1"/>
</dbReference>
<evidence type="ECO:0000256" key="3">
    <source>
        <dbReference type="ARBA" id="ARBA00012483"/>
    </source>
</evidence>
<dbReference type="HOGENOM" id="CLU_034892_1_2_1"/>
<evidence type="ECO:0000313" key="13">
    <source>
        <dbReference type="Proteomes" id="UP000015104"/>
    </source>
</evidence>
<dbReference type="GO" id="GO:0061630">
    <property type="term" value="F:ubiquitin protein ligase activity"/>
    <property type="evidence" value="ECO:0007669"/>
    <property type="project" value="UniProtKB-EC"/>
</dbReference>
<dbReference type="FunFam" id="3.30.40.10:FF:000069">
    <property type="entry name" value="E3 ubiquitin-protein ligase RNF115"/>
    <property type="match status" value="1"/>
</dbReference>
<feature type="region of interest" description="Disordered" evidence="10">
    <location>
        <begin position="211"/>
        <end position="260"/>
    </location>
</feature>
<dbReference type="STRING" id="32264.T1KM53"/>
<evidence type="ECO:0000256" key="9">
    <source>
        <dbReference type="PROSITE-ProRule" id="PRU00175"/>
    </source>
</evidence>
<dbReference type="InterPro" id="IPR001841">
    <property type="entry name" value="Znf_RING"/>
</dbReference>
<dbReference type="EMBL" id="CAEY01000239">
    <property type="status" value="NOT_ANNOTATED_CDS"/>
    <property type="molecule type" value="Genomic_DNA"/>
</dbReference>
<evidence type="ECO:0000256" key="4">
    <source>
        <dbReference type="ARBA" id="ARBA00022679"/>
    </source>
</evidence>
<dbReference type="GO" id="GO:0005634">
    <property type="term" value="C:nucleus"/>
    <property type="evidence" value="ECO:0007669"/>
    <property type="project" value="TreeGrafter"/>
</dbReference>
<dbReference type="GO" id="GO:0008270">
    <property type="term" value="F:zinc ion binding"/>
    <property type="evidence" value="ECO:0007669"/>
    <property type="project" value="UniProtKB-KW"/>
</dbReference>
<keyword evidence="5" id="KW-0479">Metal-binding</keyword>
<dbReference type="Pfam" id="PF13639">
    <property type="entry name" value="zf-RING_2"/>
    <property type="match status" value="1"/>
</dbReference>
<keyword evidence="4" id="KW-0808">Transferase</keyword>
<evidence type="ECO:0000256" key="6">
    <source>
        <dbReference type="ARBA" id="ARBA00022771"/>
    </source>
</evidence>
<protein>
    <recommendedName>
        <fullName evidence="3">RING-type E3 ubiquitin transferase</fullName>
        <ecNumber evidence="3">2.3.2.27</ecNumber>
    </recommendedName>
</protein>
<dbReference type="EC" id="2.3.2.27" evidence="3"/>
<dbReference type="eggNOG" id="KOG0800">
    <property type="taxonomic scope" value="Eukaryota"/>
</dbReference>
<dbReference type="SMART" id="SM00184">
    <property type="entry name" value="RING"/>
    <property type="match status" value="1"/>
</dbReference>
<keyword evidence="13" id="KW-1185">Reference proteome</keyword>
<dbReference type="Proteomes" id="UP000015104">
    <property type="component" value="Unassembled WGS sequence"/>
</dbReference>
<sequence>MAESLINNLPTRYFCHKCNQEINPVLPEFKCPGCREGFIEELTSDANLDISSDDSEHLENYERFEDTRAGEILRVLQLFSGDQQANQRGNRGRGMFEMAIPYLQILHGNPGDYAWGSQGLDTIITQLLNTIENNGPPPMPKEEIEKLPTVNICQDNVDKNLQCTVCMEDYKLDEPVRVLPCNHVYHNDCIVPWLEMHGTCPICRKLLNENQPSQRESRSSLQNNNQQTTSQQQPVNQRSSSSSSNQTNHPSGYRDLLDYD</sequence>
<dbReference type="InterPro" id="IPR013083">
    <property type="entry name" value="Znf_RING/FYVE/PHD"/>
</dbReference>
<dbReference type="OrthoDB" id="1926212at2759"/>
<evidence type="ECO:0000256" key="7">
    <source>
        <dbReference type="ARBA" id="ARBA00022786"/>
    </source>
</evidence>
<dbReference type="Gene3D" id="3.30.40.10">
    <property type="entry name" value="Zinc/RING finger domain, C3HC4 (zinc finger)"/>
    <property type="match status" value="1"/>
</dbReference>
<dbReference type="PANTHER" id="PTHR45931">
    <property type="entry name" value="SI:CH211-59O9.10"/>
    <property type="match status" value="1"/>
</dbReference>
<accession>T1KM53</accession>
<gene>
    <name evidence="12" type="primary">107365553</name>
</gene>